<keyword evidence="5" id="KW-1185">Reference proteome</keyword>
<dbReference type="AlphaFoldDB" id="A0A699YLQ0"/>
<feature type="domain" description="SWIRM" evidence="3">
    <location>
        <begin position="1"/>
        <end position="64"/>
    </location>
</feature>
<evidence type="ECO:0000259" key="3">
    <source>
        <dbReference type="PROSITE" id="PS50934"/>
    </source>
</evidence>
<evidence type="ECO:0000256" key="2">
    <source>
        <dbReference type="SAM" id="Phobius"/>
    </source>
</evidence>
<sequence>MNPSQRVRNHVLARWRADVTTHLSEEDAGQRILPKWQHLVSLAWRFLDLWGYINFGVAPALLQDPNPVPSQATIIVVGAGLAGAAAARQLCRWGYRVVVLEGRSRPGGRVWTLRMEEEGLAGMADLGGAIITGIDGNPLAVLARQLGLPMHRITDRCPLYLPGGEEAPKDLDDKVLAQHNALLDAADKYREELPGEDVPVFYNTPVTSITHSRQGVTVNSQQAAFQADAVLVTVPLGVLKRNALRFSPPLSSAKQDAIHRLGFGVLNKLVMLFPHAFWDQGLDTLGQVAADPQDAGLFFLFYAYPPHLAGTGAILAALVSGGIASLLCEGAGRQCWLVLKPHQCCIMIADVITFANGLAGVGSSVAAILVCWMKTEPG</sequence>
<dbReference type="PANTHER" id="PTHR10742:SF373">
    <property type="entry name" value="LYSINE-SPECIFIC HISTONE DEMETHYLASE 1 HOMOLOG 2"/>
    <property type="match status" value="1"/>
</dbReference>
<dbReference type="SUPFAM" id="SSF46689">
    <property type="entry name" value="Homeodomain-like"/>
    <property type="match status" value="1"/>
</dbReference>
<comment type="caution">
    <text evidence="4">The sequence shown here is derived from an EMBL/GenBank/DDBJ whole genome shotgun (WGS) entry which is preliminary data.</text>
</comment>
<dbReference type="PANTHER" id="PTHR10742">
    <property type="entry name" value="FLAVIN MONOAMINE OXIDASE"/>
    <property type="match status" value="1"/>
</dbReference>
<evidence type="ECO:0000313" key="4">
    <source>
        <dbReference type="EMBL" id="GFH10950.1"/>
    </source>
</evidence>
<dbReference type="InterPro" id="IPR036188">
    <property type="entry name" value="FAD/NAD-bd_sf"/>
</dbReference>
<name>A0A699YLQ0_HAELA</name>
<evidence type="ECO:0000313" key="5">
    <source>
        <dbReference type="Proteomes" id="UP000485058"/>
    </source>
</evidence>
<proteinExistence type="inferred from homology"/>
<dbReference type="Proteomes" id="UP000485058">
    <property type="component" value="Unassembled WGS sequence"/>
</dbReference>
<dbReference type="GO" id="GO:0016491">
    <property type="term" value="F:oxidoreductase activity"/>
    <property type="evidence" value="ECO:0007669"/>
    <property type="project" value="InterPro"/>
</dbReference>
<dbReference type="Gene3D" id="1.10.10.10">
    <property type="entry name" value="Winged helix-like DNA-binding domain superfamily/Winged helix DNA-binding domain"/>
    <property type="match status" value="1"/>
</dbReference>
<keyword evidence="2" id="KW-0472">Membrane</keyword>
<organism evidence="4 5">
    <name type="scientific">Haematococcus lacustris</name>
    <name type="common">Green alga</name>
    <name type="synonym">Haematococcus pluvialis</name>
    <dbReference type="NCBI Taxonomy" id="44745"/>
    <lineage>
        <taxon>Eukaryota</taxon>
        <taxon>Viridiplantae</taxon>
        <taxon>Chlorophyta</taxon>
        <taxon>core chlorophytes</taxon>
        <taxon>Chlorophyceae</taxon>
        <taxon>CS clade</taxon>
        <taxon>Chlamydomonadales</taxon>
        <taxon>Haematococcaceae</taxon>
        <taxon>Haematococcus</taxon>
    </lineage>
</organism>
<dbReference type="PROSITE" id="PS50934">
    <property type="entry name" value="SWIRM"/>
    <property type="match status" value="1"/>
</dbReference>
<protein>
    <submittedName>
        <fullName evidence="4">SWIRM domain-containing protein</fullName>
    </submittedName>
</protein>
<keyword evidence="2" id="KW-1133">Transmembrane helix</keyword>
<dbReference type="InterPro" id="IPR009057">
    <property type="entry name" value="Homeodomain-like_sf"/>
</dbReference>
<dbReference type="EMBL" id="BLLF01000361">
    <property type="protein sequence ID" value="GFH10950.1"/>
    <property type="molecule type" value="Genomic_DNA"/>
</dbReference>
<dbReference type="InterPro" id="IPR036388">
    <property type="entry name" value="WH-like_DNA-bd_sf"/>
</dbReference>
<dbReference type="Pfam" id="PF04433">
    <property type="entry name" value="SWIRM"/>
    <property type="match status" value="1"/>
</dbReference>
<dbReference type="SUPFAM" id="SSF51905">
    <property type="entry name" value="FAD/NAD(P)-binding domain"/>
    <property type="match status" value="1"/>
</dbReference>
<dbReference type="InterPro" id="IPR002937">
    <property type="entry name" value="Amino_oxidase"/>
</dbReference>
<comment type="similarity">
    <text evidence="1">Belongs to the flavin monoamine oxidase family.</text>
</comment>
<gene>
    <name evidence="4" type="ORF">HaLaN_06356</name>
</gene>
<feature type="transmembrane region" description="Helical" evidence="2">
    <location>
        <begin position="351"/>
        <end position="372"/>
    </location>
</feature>
<dbReference type="InterPro" id="IPR007526">
    <property type="entry name" value="SWIRM"/>
</dbReference>
<evidence type="ECO:0000256" key="1">
    <source>
        <dbReference type="ARBA" id="ARBA00005995"/>
    </source>
</evidence>
<reference evidence="4 5" key="1">
    <citation type="submission" date="2020-02" db="EMBL/GenBank/DDBJ databases">
        <title>Draft genome sequence of Haematococcus lacustris strain NIES-144.</title>
        <authorList>
            <person name="Morimoto D."/>
            <person name="Nakagawa S."/>
            <person name="Yoshida T."/>
            <person name="Sawayama S."/>
        </authorList>
    </citation>
    <scope>NUCLEOTIDE SEQUENCE [LARGE SCALE GENOMIC DNA]</scope>
    <source>
        <strain evidence="4 5">NIES-144</strain>
    </source>
</reference>
<accession>A0A699YLQ0</accession>
<dbReference type="InterPro" id="IPR050281">
    <property type="entry name" value="Flavin_monoamine_oxidase"/>
</dbReference>
<dbReference type="Gene3D" id="3.50.50.60">
    <property type="entry name" value="FAD/NAD(P)-binding domain"/>
    <property type="match status" value="2"/>
</dbReference>
<keyword evidence="2" id="KW-0812">Transmembrane</keyword>
<dbReference type="Gene3D" id="3.90.660.10">
    <property type="match status" value="1"/>
</dbReference>
<dbReference type="Pfam" id="PF01593">
    <property type="entry name" value="Amino_oxidase"/>
    <property type="match status" value="2"/>
</dbReference>